<reference evidence="1 2" key="1">
    <citation type="submission" date="2014-07" db="EMBL/GenBank/DDBJ databases">
        <title>Methanogenic archaea and the global carbon cycle.</title>
        <authorList>
            <person name="Henriksen J.R."/>
            <person name="Luke J."/>
            <person name="Reinhart S."/>
            <person name="Benedict M.N."/>
            <person name="Youngblut N.D."/>
            <person name="Metcalf M.E."/>
            <person name="Whitaker R.J."/>
            <person name="Metcalf W.W."/>
        </authorList>
    </citation>
    <scope>NUCLEOTIDE SEQUENCE [LARGE SCALE GENOMIC DNA]</scope>
    <source>
        <strain evidence="1 2">WWM610</strain>
    </source>
</reference>
<accession>A0A0E3PXC9</accession>
<dbReference type="Pfam" id="PF02593">
    <property type="entry name" value="DUF166"/>
    <property type="match status" value="1"/>
</dbReference>
<dbReference type="GeneID" id="24850713"/>
<dbReference type="EMBL" id="CP009509">
    <property type="protein sequence ID" value="AKB40040.1"/>
    <property type="molecule type" value="Genomic_DNA"/>
</dbReference>
<dbReference type="HOGENOM" id="CLU_077076_0_0_2"/>
<dbReference type="EC" id="2.1.1.45" evidence="1"/>
<protein>
    <submittedName>
        <fullName evidence="1">Thymidylate synthase</fullName>
        <ecNumber evidence="1">2.1.1.45</ecNumber>
    </submittedName>
</protein>
<dbReference type="Proteomes" id="UP000033058">
    <property type="component" value="Chromosome"/>
</dbReference>
<dbReference type="AlphaFoldDB" id="A0A0E3PXC9"/>
<dbReference type="GO" id="GO:0004799">
    <property type="term" value="F:thymidylate synthase activity"/>
    <property type="evidence" value="ECO:0007669"/>
    <property type="project" value="UniProtKB-EC"/>
</dbReference>
<dbReference type="GO" id="GO:0032259">
    <property type="term" value="P:methylation"/>
    <property type="evidence" value="ECO:0007669"/>
    <property type="project" value="UniProtKB-KW"/>
</dbReference>
<evidence type="ECO:0000313" key="1">
    <source>
        <dbReference type="EMBL" id="AKB40040.1"/>
    </source>
</evidence>
<dbReference type="PATRIC" id="fig|1434117.4.peg.1318"/>
<proteinExistence type="predicted"/>
<gene>
    <name evidence="1" type="ORF">MSMAW_1049</name>
</gene>
<dbReference type="InterPro" id="IPR003745">
    <property type="entry name" value="DUF166"/>
</dbReference>
<organism evidence="1 2">
    <name type="scientific">Methanosarcina mazei WWM610</name>
    <dbReference type="NCBI Taxonomy" id="1434117"/>
    <lineage>
        <taxon>Archaea</taxon>
        <taxon>Methanobacteriati</taxon>
        <taxon>Methanobacteriota</taxon>
        <taxon>Stenosarchaea group</taxon>
        <taxon>Methanomicrobia</taxon>
        <taxon>Methanosarcinales</taxon>
        <taxon>Methanosarcinaceae</taxon>
        <taxon>Methanosarcina</taxon>
    </lineage>
</organism>
<evidence type="ECO:0000313" key="2">
    <source>
        <dbReference type="Proteomes" id="UP000033058"/>
    </source>
</evidence>
<keyword evidence="1" id="KW-0489">Methyltransferase</keyword>
<dbReference type="RefSeq" id="WP_011032193.1">
    <property type="nucleotide sequence ID" value="NZ_CP009509.1"/>
</dbReference>
<keyword evidence="1" id="KW-0808">Transferase</keyword>
<sequence length="270" mass="29370">MKILVLYSGELGKKVIQNLVNSSSFCVSCGELCNHCRQARKSYANLIVGIHEFADDLPAFIEEPAQYMPPNLPECDLILAIGIHPDLFAAIPEVVQKTGAKAVIAPSEDSKKTPAGVLEQLRKELEAMGIEFEAPKPFCALDKTGKPVIDSFVDLGFGRPVLRIEMSPDGKMFIGAGVLRDAPCGSTWFVAKKLGWTDVSGYKETISGAHHSYPCTASMDKDPQIGDTILHKAGYIIREAVEEGMECAKKEKEKFSTACSDEAQALAFEN</sequence>
<name>A0A0E3PXC9_METMZ</name>